<reference evidence="1" key="1">
    <citation type="submission" date="2020-11" db="EMBL/GenBank/DDBJ databases">
        <title>Nocardia NEAU-351.nov., a novel actinomycete isolated from the cow dung.</title>
        <authorList>
            <person name="Zhang X."/>
        </authorList>
    </citation>
    <scope>NUCLEOTIDE SEQUENCE</scope>
    <source>
        <strain evidence="1">NEAU-351</strain>
    </source>
</reference>
<dbReference type="EMBL" id="JADMLG010000018">
    <property type="protein sequence ID" value="MBH0780792.1"/>
    <property type="molecule type" value="Genomic_DNA"/>
</dbReference>
<gene>
    <name evidence="1" type="ORF">IT779_31430</name>
</gene>
<keyword evidence="2" id="KW-1185">Reference proteome</keyword>
<name>A0A931IFJ2_9NOCA</name>
<sequence length="110" mass="12364">MVDMFSGRPNPSWETTDTEAGTITAVLDELIDSERIRRAPGREGYRGFLIEDPGRLSITVRGTSITVRTETSIRAKSDPDRTLEQALLDMSRRQLPPQEYEALIAQTRAN</sequence>
<comment type="caution">
    <text evidence="1">The sequence shown here is derived from an EMBL/GenBank/DDBJ whole genome shotgun (WGS) entry which is preliminary data.</text>
</comment>
<protein>
    <submittedName>
        <fullName evidence="1">Uncharacterized protein</fullName>
    </submittedName>
</protein>
<dbReference type="AlphaFoldDB" id="A0A931IFJ2"/>
<evidence type="ECO:0000313" key="2">
    <source>
        <dbReference type="Proteomes" id="UP000655751"/>
    </source>
</evidence>
<dbReference type="Proteomes" id="UP000655751">
    <property type="component" value="Unassembled WGS sequence"/>
</dbReference>
<accession>A0A931IFJ2</accession>
<organism evidence="1 2">
    <name type="scientific">Nocardia bovistercoris</name>
    <dbReference type="NCBI Taxonomy" id="2785916"/>
    <lineage>
        <taxon>Bacteria</taxon>
        <taxon>Bacillati</taxon>
        <taxon>Actinomycetota</taxon>
        <taxon>Actinomycetes</taxon>
        <taxon>Mycobacteriales</taxon>
        <taxon>Nocardiaceae</taxon>
        <taxon>Nocardia</taxon>
    </lineage>
</organism>
<evidence type="ECO:0000313" key="1">
    <source>
        <dbReference type="EMBL" id="MBH0780792.1"/>
    </source>
</evidence>
<dbReference type="RefSeq" id="WP_196153104.1">
    <property type="nucleotide sequence ID" value="NZ_JADMLG010000018.1"/>
</dbReference>
<proteinExistence type="predicted"/>